<sequence>MADVHSPDIRSKNMRAIRSKNTKPEILVRRALHAAGFRYRLHVLGMPGKPDIVFSKFHAAILIHGCFWHGHDCKFFKLPSTRTEFWRAKIEKNRINDARAFEALVSSGWRVAVVWECEICRRPNEDQLSLTLRLSDWLKSARTSIEIPPAHVSSQ</sequence>
<dbReference type="InterPro" id="IPR004603">
    <property type="entry name" value="DNA_mismatch_endonuc_vsr"/>
</dbReference>
<evidence type="ECO:0000256" key="5">
    <source>
        <dbReference type="ARBA" id="ARBA00023204"/>
    </source>
</evidence>
<keyword evidence="2 6" id="KW-0255">Endonuclease</keyword>
<keyword evidence="1 6" id="KW-0540">Nuclease</keyword>
<keyword evidence="5 6" id="KW-0234">DNA repair</keyword>
<evidence type="ECO:0000256" key="6">
    <source>
        <dbReference type="PIRNR" id="PIRNR018267"/>
    </source>
</evidence>
<protein>
    <recommendedName>
        <fullName evidence="6">Very short patch repair endonuclease</fullName>
        <ecNumber evidence="6">3.1.-.-</ecNumber>
    </recommendedName>
</protein>
<keyword evidence="4 6" id="KW-0378">Hydrolase</keyword>
<evidence type="ECO:0000313" key="8">
    <source>
        <dbReference type="Proteomes" id="UP001596457"/>
    </source>
</evidence>
<accession>A0ABW2SBG0</accession>
<evidence type="ECO:0000256" key="3">
    <source>
        <dbReference type="ARBA" id="ARBA00022763"/>
    </source>
</evidence>
<dbReference type="InterPro" id="IPR011335">
    <property type="entry name" value="Restrct_endonuc-II-like"/>
</dbReference>
<gene>
    <name evidence="7" type="ORF">ACFQU0_08605</name>
</gene>
<comment type="similarity">
    <text evidence="6">Belongs to the vsr family.</text>
</comment>
<evidence type="ECO:0000256" key="4">
    <source>
        <dbReference type="ARBA" id="ARBA00022801"/>
    </source>
</evidence>
<dbReference type="Pfam" id="PF03852">
    <property type="entry name" value="Vsr"/>
    <property type="match status" value="1"/>
</dbReference>
<evidence type="ECO:0000256" key="1">
    <source>
        <dbReference type="ARBA" id="ARBA00022722"/>
    </source>
</evidence>
<dbReference type="EC" id="3.1.-.-" evidence="6"/>
<organism evidence="7 8">
    <name type="scientific">Hydrogenophaga defluvii</name>
    <dbReference type="NCBI Taxonomy" id="249410"/>
    <lineage>
        <taxon>Bacteria</taxon>
        <taxon>Pseudomonadati</taxon>
        <taxon>Pseudomonadota</taxon>
        <taxon>Betaproteobacteria</taxon>
        <taxon>Burkholderiales</taxon>
        <taxon>Comamonadaceae</taxon>
        <taxon>Hydrogenophaga</taxon>
    </lineage>
</organism>
<dbReference type="PIRSF" id="PIRSF018267">
    <property type="entry name" value="VSR_endonuc"/>
    <property type="match status" value="1"/>
</dbReference>
<reference evidence="8" key="1">
    <citation type="journal article" date="2019" name="Int. J. Syst. Evol. Microbiol.">
        <title>The Global Catalogue of Microorganisms (GCM) 10K type strain sequencing project: providing services to taxonomists for standard genome sequencing and annotation.</title>
        <authorList>
            <consortium name="The Broad Institute Genomics Platform"/>
            <consortium name="The Broad Institute Genome Sequencing Center for Infectious Disease"/>
            <person name="Wu L."/>
            <person name="Ma J."/>
        </authorList>
    </citation>
    <scope>NUCLEOTIDE SEQUENCE [LARGE SCALE GENOMIC DNA]</scope>
    <source>
        <strain evidence="8">CCUG 53903</strain>
    </source>
</reference>
<keyword evidence="3 6" id="KW-0227">DNA damage</keyword>
<dbReference type="NCBIfam" id="TIGR00632">
    <property type="entry name" value="vsr"/>
    <property type="match status" value="1"/>
</dbReference>
<dbReference type="EMBL" id="JBHTBZ010000017">
    <property type="protein sequence ID" value="MFC7460487.1"/>
    <property type="molecule type" value="Genomic_DNA"/>
</dbReference>
<name>A0ABW2SBG0_9BURK</name>
<dbReference type="CDD" id="cd00221">
    <property type="entry name" value="Vsr"/>
    <property type="match status" value="1"/>
</dbReference>
<comment type="caution">
    <text evidence="7">The sequence shown here is derived from an EMBL/GenBank/DDBJ whole genome shotgun (WGS) entry which is preliminary data.</text>
</comment>
<dbReference type="GO" id="GO:0004519">
    <property type="term" value="F:endonuclease activity"/>
    <property type="evidence" value="ECO:0007669"/>
    <property type="project" value="UniProtKB-KW"/>
</dbReference>
<dbReference type="Gene3D" id="3.40.960.10">
    <property type="entry name" value="VSR Endonuclease"/>
    <property type="match status" value="1"/>
</dbReference>
<dbReference type="SUPFAM" id="SSF52980">
    <property type="entry name" value="Restriction endonuclease-like"/>
    <property type="match status" value="1"/>
</dbReference>
<dbReference type="Proteomes" id="UP001596457">
    <property type="component" value="Unassembled WGS sequence"/>
</dbReference>
<evidence type="ECO:0000256" key="2">
    <source>
        <dbReference type="ARBA" id="ARBA00022759"/>
    </source>
</evidence>
<evidence type="ECO:0000313" key="7">
    <source>
        <dbReference type="EMBL" id="MFC7460487.1"/>
    </source>
</evidence>
<keyword evidence="8" id="KW-1185">Reference proteome</keyword>
<comment type="function">
    <text evidence="6">May nick specific sequences that contain T:G mispairs resulting from m5C-deamination.</text>
</comment>
<proteinExistence type="inferred from homology"/>